<name>A0A450ZG00_9GAMM</name>
<evidence type="ECO:0000313" key="3">
    <source>
        <dbReference type="EMBL" id="VFK53287.1"/>
    </source>
</evidence>
<keyword evidence="1" id="KW-1133">Transmembrane helix</keyword>
<reference evidence="2" key="1">
    <citation type="submission" date="2019-02" db="EMBL/GenBank/DDBJ databases">
        <authorList>
            <person name="Gruber-Vodicka R. H."/>
            <person name="Seah K. B. B."/>
        </authorList>
    </citation>
    <scope>NUCLEOTIDE SEQUENCE</scope>
    <source>
        <strain evidence="4">BECK_BY1</strain>
        <strain evidence="3">BECK_BY2</strain>
        <strain evidence="2">BECK_BY3</strain>
    </source>
</reference>
<keyword evidence="1" id="KW-0472">Membrane</keyword>
<evidence type="ECO:0000313" key="4">
    <source>
        <dbReference type="EMBL" id="VFK60474.1"/>
    </source>
</evidence>
<protein>
    <submittedName>
        <fullName evidence="2">Uncharacterized protein</fullName>
    </submittedName>
</protein>
<evidence type="ECO:0000256" key="1">
    <source>
        <dbReference type="SAM" id="Phobius"/>
    </source>
</evidence>
<feature type="transmembrane region" description="Helical" evidence="1">
    <location>
        <begin position="62"/>
        <end position="80"/>
    </location>
</feature>
<organism evidence="2">
    <name type="scientific">Candidatus Kentrum sp. TUN</name>
    <dbReference type="NCBI Taxonomy" id="2126343"/>
    <lineage>
        <taxon>Bacteria</taxon>
        <taxon>Pseudomonadati</taxon>
        <taxon>Pseudomonadota</taxon>
        <taxon>Gammaproteobacteria</taxon>
        <taxon>Candidatus Kentrum</taxon>
    </lineage>
</organism>
<accession>A0A450ZG00</accession>
<dbReference type="EMBL" id="CAADFV010000014">
    <property type="protein sequence ID" value="VFK53287.1"/>
    <property type="molecule type" value="Genomic_DNA"/>
</dbReference>
<dbReference type="EMBL" id="CAADFX010000124">
    <property type="protein sequence ID" value="VFK60474.1"/>
    <property type="molecule type" value="Genomic_DNA"/>
</dbReference>
<sequence>MHPEKTMFFRAYAFREKIPFFRTGKNTTDAAVCTDHACLTGAEGAPRYPEGYLVRNCQRGSWGFLAGAILVIRALIGFKVRF</sequence>
<proteinExistence type="predicted"/>
<gene>
    <name evidence="4" type="ORF">BECKTUN1418D_GA0071000_11247</name>
    <name evidence="3" type="ORF">BECKTUN1418E_GA0071001_101425</name>
    <name evidence="2" type="ORF">BECKTUN1418F_GA0071002_101225</name>
</gene>
<dbReference type="AlphaFoldDB" id="A0A450ZG00"/>
<keyword evidence="1" id="KW-0812">Transmembrane</keyword>
<evidence type="ECO:0000313" key="2">
    <source>
        <dbReference type="EMBL" id="VFK52706.1"/>
    </source>
</evidence>
<dbReference type="EMBL" id="CAADFY010000012">
    <property type="protein sequence ID" value="VFK52706.1"/>
    <property type="molecule type" value="Genomic_DNA"/>
</dbReference>